<dbReference type="Pfam" id="PF13700">
    <property type="entry name" value="DUF4158"/>
    <property type="match status" value="1"/>
</dbReference>
<dbReference type="EMBL" id="CP034752">
    <property type="protein sequence ID" value="QBH96347.1"/>
    <property type="molecule type" value="Genomic_DNA"/>
</dbReference>
<keyword evidence="9" id="KW-1185">Reference proteome</keyword>
<dbReference type="GO" id="GO:0003677">
    <property type="term" value="F:DNA binding"/>
    <property type="evidence" value="ECO:0007669"/>
    <property type="project" value="UniProtKB-KW"/>
</dbReference>
<accession>A0A411WJW3</accession>
<protein>
    <submittedName>
        <fullName evidence="8">Tn3 family transposase</fullName>
    </submittedName>
</protein>
<evidence type="ECO:0000256" key="4">
    <source>
        <dbReference type="ARBA" id="ARBA00023172"/>
    </source>
</evidence>
<dbReference type="NCBIfam" id="NF033527">
    <property type="entry name" value="transpos_Tn3"/>
    <property type="match status" value="1"/>
</dbReference>
<dbReference type="KEGG" id="prag:EKN56_08005"/>
<dbReference type="GO" id="GO:0004803">
    <property type="term" value="F:transposase activity"/>
    <property type="evidence" value="ECO:0007669"/>
    <property type="project" value="InterPro"/>
</dbReference>
<evidence type="ECO:0000313" key="9">
    <source>
        <dbReference type="Proteomes" id="UP000293154"/>
    </source>
</evidence>
<dbReference type="InterPro" id="IPR002513">
    <property type="entry name" value="Tn3_Tnp_DDE_dom"/>
</dbReference>
<keyword evidence="3" id="KW-0238">DNA-binding</keyword>
<name>A0A411WJW3_9GAMM</name>
<dbReference type="AlphaFoldDB" id="A0A411WJW3"/>
<organism evidence="8 9">
    <name type="scientific">Limnobaculum zhutongyuii</name>
    <dbReference type="NCBI Taxonomy" id="2498113"/>
    <lineage>
        <taxon>Bacteria</taxon>
        <taxon>Pseudomonadati</taxon>
        <taxon>Pseudomonadota</taxon>
        <taxon>Gammaproteobacteria</taxon>
        <taxon>Enterobacterales</taxon>
        <taxon>Budviciaceae</taxon>
        <taxon>Limnobaculum</taxon>
    </lineage>
</organism>
<dbReference type="KEGG" id="prag:EKN56_08560"/>
<dbReference type="InterPro" id="IPR047653">
    <property type="entry name" value="Tn3-like_transpos"/>
</dbReference>
<dbReference type="RefSeq" id="WP_130591295.1">
    <property type="nucleotide sequence ID" value="NZ_CP034752.1"/>
</dbReference>
<dbReference type="OrthoDB" id="5292689at2"/>
<proteinExistence type="inferred from homology"/>
<feature type="domain" description="Tn3 transposase DDE" evidence="5">
    <location>
        <begin position="587"/>
        <end position="978"/>
    </location>
</feature>
<evidence type="ECO:0000256" key="1">
    <source>
        <dbReference type="ARBA" id="ARBA00009402"/>
    </source>
</evidence>
<dbReference type="GO" id="GO:0006313">
    <property type="term" value="P:DNA transposition"/>
    <property type="evidence" value="ECO:0007669"/>
    <property type="project" value="InterPro"/>
</dbReference>
<keyword evidence="4" id="KW-0233">DNA recombination</keyword>
<evidence type="ECO:0000259" key="6">
    <source>
        <dbReference type="Pfam" id="PF13700"/>
    </source>
</evidence>
<evidence type="ECO:0000256" key="2">
    <source>
        <dbReference type="ARBA" id="ARBA00022578"/>
    </source>
</evidence>
<comment type="similarity">
    <text evidence="1">Belongs to the transposase 7 family.</text>
</comment>
<evidence type="ECO:0000259" key="5">
    <source>
        <dbReference type="Pfam" id="PF01526"/>
    </source>
</evidence>
<dbReference type="InterPro" id="IPR025296">
    <property type="entry name" value="DUF4158"/>
</dbReference>
<evidence type="ECO:0000313" key="7">
    <source>
        <dbReference type="EMBL" id="QBH96347.1"/>
    </source>
</evidence>
<dbReference type="EMBL" id="CP034752">
    <property type="protein sequence ID" value="QBH96448.1"/>
    <property type="molecule type" value="Genomic_DNA"/>
</dbReference>
<gene>
    <name evidence="7" type="ORF">EKN56_08005</name>
    <name evidence="8" type="ORF">EKN56_08560</name>
</gene>
<dbReference type="Pfam" id="PF01526">
    <property type="entry name" value="DDE_Tnp_Tn3"/>
    <property type="match status" value="1"/>
</dbReference>
<sequence>MPIDFLTEEQKQNYGCYAAEPNEVQLARYFILDENDLTFIAQRRGDQNRLGIALQLTSVRFLGAFLSDLTLIPQNVQTFVATQLSISRTDILAEYAKREPTRWEHYAQIKKYYYYHDFGEFPWTFRLNRLLYTRAWISNERPSLMFDFATAWLVQHKILLPGATTLSRVITEIRERAAHRLWQRLLALPNDEQKQQLDELLSFSEGQRVSMFEQLKKGPVTISSPAFNDALDRYNKLHQLGFQQLDFTGLPPAQLKSLARYANVTSVKKIARIPMKKRTAILIAFVKSLEVIALDEAIDVLDMLITNIAGEAKKAGQKKRLRTLKDLDRSSLILAKACALLLDEVTDDAHLRKSIFSCIPKERLAESVKMVNELARPADNNFHDEMIEQYGRVRRFLPRVLRELTFLAAPAGEHTLAAFNYLSSLGTSKKHILDDAPKNIITGAWKRLVFDEEGRVRRPGYSLCLLERFQDALRRRDIYLENSDRWGDPRSKLLQGTEWQAQRIPVCRALGHPVNARQATEKLAQQLDFAWKTVADGFDDNASVHIEHGGKYPTLTISSLEKLDESPSLIALNRQVRRLLPLVDLTELLLEINAHTGFAEEFTHVSESNARAKDLHISICAVLLAEACNIGFEPLIKHNIPSLTRHRLSWVKQNYFRAETLIKANARLVDYQATLSLAQRWGGGEVASADGMRFVTPVKTINAGPNRKYFGSNRGITWYNFISDQFSGFHGIVVPGTLRDSIFVLEGLLEQQTGLNPQEIMTDTAGASDLIFGLFWLLGYQFSPRLADAGEAVFWRVDKNADYGPLDDLARGCINLALIEANWDDMMRIAGSLKLGTVQASELIRSLLKSTRPSSLAQAIIEAGRINKTLYLLNYIDDEDYRRRILTQLNRGEGRHSVARAICHGQRGEIRKRYREGQEDQLGSLGLVTNAAVLWNTLYMQEALGHINTDSQPGEINEDDISRLSPLMHGHINMLGHYSFTLSEKVMKGELRPLNQQVNEYIDA</sequence>
<evidence type="ECO:0000313" key="8">
    <source>
        <dbReference type="EMBL" id="QBH96448.1"/>
    </source>
</evidence>
<dbReference type="Proteomes" id="UP000293154">
    <property type="component" value="Chromosome"/>
</dbReference>
<feature type="domain" description="DUF4158" evidence="6">
    <location>
        <begin position="5"/>
        <end position="172"/>
    </location>
</feature>
<evidence type="ECO:0000256" key="3">
    <source>
        <dbReference type="ARBA" id="ARBA00023125"/>
    </source>
</evidence>
<keyword evidence="2" id="KW-0815">Transposition</keyword>
<reference evidence="8 9" key="1">
    <citation type="submission" date="2019-03" db="EMBL/GenBank/DDBJ databases">
        <title>Pragia sp. nov. isolated from the gut tract of Carduelis flavirostris.</title>
        <authorList>
            <person name="Ge Y."/>
        </authorList>
    </citation>
    <scope>NUCLEOTIDE SEQUENCE [LARGE SCALE GENOMIC DNA]</scope>
    <source>
        <strain evidence="8 9">CF-458</strain>
    </source>
</reference>